<gene>
    <name evidence="7" type="ORF">ISF_09001</name>
</gene>
<evidence type="ECO:0000256" key="1">
    <source>
        <dbReference type="ARBA" id="ARBA00004141"/>
    </source>
</evidence>
<comment type="subcellular location">
    <subcellularLocation>
        <location evidence="1">Membrane</location>
        <topology evidence="1">Multi-pass membrane protein</topology>
    </subcellularLocation>
</comment>
<dbReference type="GeneID" id="30025293"/>
<dbReference type="AlphaFoldDB" id="A0A162M9Z9"/>
<keyword evidence="2 5" id="KW-0812">Transmembrane</keyword>
<evidence type="ECO:0000256" key="6">
    <source>
        <dbReference type="SAM" id="SignalP"/>
    </source>
</evidence>
<keyword evidence="3 5" id="KW-1133">Transmembrane helix</keyword>
<dbReference type="InterPro" id="IPR045863">
    <property type="entry name" value="CorA_TM1_TM2"/>
</dbReference>
<dbReference type="STRING" id="1081104.A0A162M9Z9"/>
<evidence type="ECO:0000256" key="3">
    <source>
        <dbReference type="ARBA" id="ARBA00022989"/>
    </source>
</evidence>
<feature type="transmembrane region" description="Helical" evidence="5">
    <location>
        <begin position="504"/>
        <end position="524"/>
    </location>
</feature>
<evidence type="ECO:0000256" key="5">
    <source>
        <dbReference type="SAM" id="Phobius"/>
    </source>
</evidence>
<dbReference type="Proteomes" id="UP000076744">
    <property type="component" value="Unassembled WGS sequence"/>
</dbReference>
<dbReference type="GO" id="GO:0046873">
    <property type="term" value="F:metal ion transmembrane transporter activity"/>
    <property type="evidence" value="ECO:0007669"/>
    <property type="project" value="InterPro"/>
</dbReference>
<accession>A0A162M9Z9</accession>
<protein>
    <submittedName>
        <fullName evidence="7">Mg2+ transporter protein, CorA-like/Zinc transport protein ZntB</fullName>
    </submittedName>
</protein>
<feature type="signal peptide" evidence="6">
    <location>
        <begin position="1"/>
        <end position="22"/>
    </location>
</feature>
<feature type="transmembrane region" description="Helical" evidence="5">
    <location>
        <begin position="470"/>
        <end position="492"/>
    </location>
</feature>
<name>A0A162M9Z9_CORFA</name>
<evidence type="ECO:0000256" key="2">
    <source>
        <dbReference type="ARBA" id="ARBA00022692"/>
    </source>
</evidence>
<evidence type="ECO:0000313" key="8">
    <source>
        <dbReference type="Proteomes" id="UP000076744"/>
    </source>
</evidence>
<comment type="caution">
    <text evidence="7">The sequence shown here is derived from an EMBL/GenBank/DDBJ whole genome shotgun (WGS) entry which is preliminary data.</text>
</comment>
<dbReference type="EMBL" id="AZHB01000039">
    <property type="protein sequence ID" value="OAA53160.1"/>
    <property type="molecule type" value="Genomic_DNA"/>
</dbReference>
<dbReference type="OrthoDB" id="5207033at2759"/>
<organism evidence="7 8">
    <name type="scientific">Cordyceps fumosorosea (strain ARSEF 2679)</name>
    <name type="common">Isaria fumosorosea</name>
    <dbReference type="NCBI Taxonomy" id="1081104"/>
    <lineage>
        <taxon>Eukaryota</taxon>
        <taxon>Fungi</taxon>
        <taxon>Dikarya</taxon>
        <taxon>Ascomycota</taxon>
        <taxon>Pezizomycotina</taxon>
        <taxon>Sordariomycetes</taxon>
        <taxon>Hypocreomycetidae</taxon>
        <taxon>Hypocreales</taxon>
        <taxon>Cordycipitaceae</taxon>
        <taxon>Cordyceps</taxon>
    </lineage>
</organism>
<sequence>MKFSIVPVAALMAATSSSVVLADDWKCNGVWGDGGLRRYSFRFKGYCENRWGQCFLDNIRGKGLTVHNWQCWKTDDDGWWQADFSTTAGLAWQINNAIEVVTGSWRGCWPNHELQLSSVAYLPFDGLPSPRGRLVQILNMNIPMREIQHRKTIESPFAENKHCAMYVHENCCADAKPLEIWLQGQDGKPQKFEQQLSLLDLDQRQECFALIFMNANEVSKCETCRSTLEKQFSIPKFWFELYCRRSNGYFGSQDIASAGIMTWARFLIKFVEENDEYKWLKFNIMTYAPSAKSQIMLVFDAVDPTKELLLRCLMDGPQDQEMADDLFWVYYRILSDVTSLFDKSIWGLRTVVRKIESIKVDTDNIDRSYRKLHDLARHAIHITETTATTLSTVERICAAHGQYADEDGQSTLTKSTRKRVQDHFLLQRQIVLGLQNRALATKDRLHNEIQLSFNTVVKNDSGVMKTIARLTLLFLPATFVSAIFSMSFFNFSPERDLWTVSHMFWVYWVVAAPLTVMAFFSFQFRGLNSESGLVSNNEASTKKVEGDSVKG</sequence>
<dbReference type="GO" id="GO:0016020">
    <property type="term" value="C:membrane"/>
    <property type="evidence" value="ECO:0007669"/>
    <property type="project" value="UniProtKB-SubCell"/>
</dbReference>
<proteinExistence type="predicted"/>
<evidence type="ECO:0000313" key="7">
    <source>
        <dbReference type="EMBL" id="OAA53160.1"/>
    </source>
</evidence>
<dbReference type="Pfam" id="PF01544">
    <property type="entry name" value="CorA"/>
    <property type="match status" value="1"/>
</dbReference>
<feature type="chain" id="PRO_5007837301" evidence="6">
    <location>
        <begin position="23"/>
        <end position="551"/>
    </location>
</feature>
<reference evidence="7 8" key="1">
    <citation type="journal article" date="2016" name="Genome Biol. Evol.">
        <title>Divergent and convergent evolution of fungal pathogenicity.</title>
        <authorList>
            <person name="Shang Y."/>
            <person name="Xiao G."/>
            <person name="Zheng P."/>
            <person name="Cen K."/>
            <person name="Zhan S."/>
            <person name="Wang C."/>
        </authorList>
    </citation>
    <scope>NUCLEOTIDE SEQUENCE [LARGE SCALE GENOMIC DNA]</scope>
    <source>
        <strain evidence="7 8">ARSEF 2679</strain>
    </source>
</reference>
<keyword evidence="8" id="KW-1185">Reference proteome</keyword>
<keyword evidence="6" id="KW-0732">Signal</keyword>
<keyword evidence="4 5" id="KW-0472">Membrane</keyword>
<evidence type="ECO:0000256" key="4">
    <source>
        <dbReference type="ARBA" id="ARBA00023136"/>
    </source>
</evidence>
<dbReference type="Gene3D" id="1.20.58.340">
    <property type="entry name" value="Magnesium transport protein CorA, transmembrane region"/>
    <property type="match status" value="1"/>
</dbReference>
<dbReference type="RefSeq" id="XP_018700232.1">
    <property type="nucleotide sequence ID" value="XM_018852604.1"/>
</dbReference>
<dbReference type="InterPro" id="IPR002523">
    <property type="entry name" value="MgTranspt_CorA/ZnTranspt_ZntB"/>
</dbReference>
<dbReference type="SUPFAM" id="SSF144083">
    <property type="entry name" value="Magnesium transport protein CorA, transmembrane region"/>
    <property type="match status" value="1"/>
</dbReference>